<keyword evidence="3" id="KW-0547">Nucleotide-binding</keyword>
<evidence type="ECO:0000256" key="1">
    <source>
        <dbReference type="ARBA" id="ARBA00022679"/>
    </source>
</evidence>
<dbReference type="InterPro" id="IPR050201">
    <property type="entry name" value="Bacterial_glucokinase"/>
</dbReference>
<keyword evidence="3" id="KW-0324">Glycolysis</keyword>
<dbReference type="NCBIfam" id="TIGR00749">
    <property type="entry name" value="glk"/>
    <property type="match status" value="1"/>
</dbReference>
<organism evidence="5 6">
    <name type="scientific">Rheinheimera marina</name>
    <dbReference type="NCBI Taxonomy" id="1774958"/>
    <lineage>
        <taxon>Bacteria</taxon>
        <taxon>Pseudomonadati</taxon>
        <taxon>Pseudomonadota</taxon>
        <taxon>Gammaproteobacteria</taxon>
        <taxon>Chromatiales</taxon>
        <taxon>Chromatiaceae</taxon>
        <taxon>Rheinheimera</taxon>
    </lineage>
</organism>
<comment type="caution">
    <text evidence="5">The sequence shown here is derived from an EMBL/GenBank/DDBJ whole genome shotgun (WGS) entry which is preliminary data.</text>
</comment>
<dbReference type="PANTHER" id="PTHR47690">
    <property type="entry name" value="GLUCOKINASE"/>
    <property type="match status" value="1"/>
</dbReference>
<dbReference type="InterPro" id="IPR003836">
    <property type="entry name" value="Glucokinase"/>
</dbReference>
<dbReference type="RefSeq" id="WP_377332170.1">
    <property type="nucleotide sequence ID" value="NZ_JBHSGB010000005.1"/>
</dbReference>
<evidence type="ECO:0000256" key="4">
    <source>
        <dbReference type="RuleBase" id="RU004046"/>
    </source>
</evidence>
<name>A0ABV9JI15_9GAMM</name>
<protein>
    <recommendedName>
        <fullName evidence="3">Glucokinase</fullName>
        <ecNumber evidence="3">2.7.1.2</ecNumber>
    </recommendedName>
    <alternativeName>
        <fullName evidence="3">Glucose kinase</fullName>
    </alternativeName>
</protein>
<keyword evidence="1 3" id="KW-0808">Transferase</keyword>
<dbReference type="NCBIfam" id="NF001416">
    <property type="entry name" value="PRK00292.1-3"/>
    <property type="match status" value="1"/>
</dbReference>
<proteinExistence type="inferred from homology"/>
<dbReference type="SUPFAM" id="SSF53067">
    <property type="entry name" value="Actin-like ATPase domain"/>
    <property type="match status" value="1"/>
</dbReference>
<dbReference type="EC" id="2.7.1.2" evidence="3"/>
<dbReference type="Gene3D" id="3.40.367.20">
    <property type="match status" value="1"/>
</dbReference>
<dbReference type="EMBL" id="JBHSGB010000005">
    <property type="protein sequence ID" value="MFC4654329.1"/>
    <property type="molecule type" value="Genomic_DNA"/>
</dbReference>
<accession>A0ABV9JI15</accession>
<evidence type="ECO:0000256" key="2">
    <source>
        <dbReference type="ARBA" id="ARBA00022777"/>
    </source>
</evidence>
<keyword evidence="6" id="KW-1185">Reference proteome</keyword>
<dbReference type="CDD" id="cd24008">
    <property type="entry name" value="ASKHA_NBD_GLK"/>
    <property type="match status" value="1"/>
</dbReference>
<keyword evidence="2 3" id="KW-0418">Kinase</keyword>
<dbReference type="Proteomes" id="UP001595962">
    <property type="component" value="Unassembled WGS sequence"/>
</dbReference>
<dbReference type="HAMAP" id="MF_00524">
    <property type="entry name" value="Glucokinase"/>
    <property type="match status" value="1"/>
</dbReference>
<comment type="catalytic activity">
    <reaction evidence="3">
        <text>D-glucose + ATP = D-glucose 6-phosphate + ADP + H(+)</text>
        <dbReference type="Rhea" id="RHEA:17825"/>
        <dbReference type="ChEBI" id="CHEBI:4167"/>
        <dbReference type="ChEBI" id="CHEBI:15378"/>
        <dbReference type="ChEBI" id="CHEBI:30616"/>
        <dbReference type="ChEBI" id="CHEBI:61548"/>
        <dbReference type="ChEBI" id="CHEBI:456216"/>
        <dbReference type="EC" id="2.7.1.2"/>
    </reaction>
</comment>
<dbReference type="Gene3D" id="3.30.420.40">
    <property type="match status" value="1"/>
</dbReference>
<reference evidence="6" key="1">
    <citation type="journal article" date="2019" name="Int. J. Syst. Evol. Microbiol.">
        <title>The Global Catalogue of Microorganisms (GCM) 10K type strain sequencing project: providing services to taxonomists for standard genome sequencing and annotation.</title>
        <authorList>
            <consortium name="The Broad Institute Genomics Platform"/>
            <consortium name="The Broad Institute Genome Sequencing Center for Infectious Disease"/>
            <person name="Wu L."/>
            <person name="Ma J."/>
        </authorList>
    </citation>
    <scope>NUCLEOTIDE SEQUENCE [LARGE SCALE GENOMIC DNA]</scope>
    <source>
        <strain evidence="6">DT28</strain>
    </source>
</reference>
<dbReference type="Pfam" id="PF02685">
    <property type="entry name" value="Glucokinase"/>
    <property type="match status" value="1"/>
</dbReference>
<evidence type="ECO:0000256" key="3">
    <source>
        <dbReference type="HAMAP-Rule" id="MF_00524"/>
    </source>
</evidence>
<keyword evidence="3" id="KW-0963">Cytoplasm</keyword>
<dbReference type="PANTHER" id="PTHR47690:SF1">
    <property type="entry name" value="GLUCOKINASE"/>
    <property type="match status" value="1"/>
</dbReference>
<gene>
    <name evidence="3" type="primary">glk</name>
    <name evidence="5" type="ORF">ACFO3I_04725</name>
</gene>
<dbReference type="InterPro" id="IPR043129">
    <property type="entry name" value="ATPase_NBD"/>
</dbReference>
<dbReference type="GO" id="GO:0004340">
    <property type="term" value="F:glucokinase activity"/>
    <property type="evidence" value="ECO:0007669"/>
    <property type="project" value="UniProtKB-EC"/>
</dbReference>
<comment type="subcellular location">
    <subcellularLocation>
        <location evidence="3">Cytoplasm</location>
    </subcellularLocation>
</comment>
<feature type="binding site" evidence="3">
    <location>
        <begin position="12"/>
        <end position="17"/>
    </location>
    <ligand>
        <name>ATP</name>
        <dbReference type="ChEBI" id="CHEBI:30616"/>
    </ligand>
</feature>
<sequence>MANMDVPFAIVADIGGTNARFSRVDLASLQLDKVAVYPCADFPTLAEALQFYREQQGLTAIRHVAIAIACPVTGDLVKMTNFSWQFSIEQMKQQLDLAEFIVLNDFTAVAMSLPALTAKELVKVGAGDVQSGKPMAVLGAGTGLGVAHLIPTPAGFIPLPGEGGHVDFTAQTEQEWFIQNFLAQKYGHVSPERLLSGPGLEDLYLAIAAFKGQQVDALNAAQIAGKALDNSCELCSAVVAQFFASLGGLAGDLALTLSTFGGVFVAGGITPKLLGLIEHSEFRSRFEAKGRFKGFNSGIATFVVTAEQPGLTGCAVYLKQHLASSHHGI</sequence>
<keyword evidence="3" id="KW-0067">ATP-binding</keyword>
<evidence type="ECO:0000313" key="5">
    <source>
        <dbReference type="EMBL" id="MFC4654329.1"/>
    </source>
</evidence>
<evidence type="ECO:0000313" key="6">
    <source>
        <dbReference type="Proteomes" id="UP001595962"/>
    </source>
</evidence>
<comment type="similarity">
    <text evidence="3 4">Belongs to the bacterial glucokinase family.</text>
</comment>